<sequence length="134" mass="15432">MIIILPNERYGLKTILRNFNITVLWNFMSENLYVKGRIVIPAFELHSSFDLVKVLQNLNIKDLFDHKTADFSGMVEGTQQTCVTKVLHQAIIKVTETGTKAVAATTIHKNYMSKIFNDIKFEFIARSPIFVFNY</sequence>
<proteinExistence type="predicted"/>
<evidence type="ECO:0000313" key="2">
    <source>
        <dbReference type="WBParaSite" id="PS1159_v2.g7673.t1"/>
    </source>
</evidence>
<protein>
    <submittedName>
        <fullName evidence="2">Serpin domain-containing protein</fullName>
    </submittedName>
</protein>
<dbReference type="WBParaSite" id="PS1159_v2.g7673.t1">
    <property type="protein sequence ID" value="PS1159_v2.g7673.t1"/>
    <property type="gene ID" value="PS1159_v2.g7673"/>
</dbReference>
<accession>A0AC35GQB9</accession>
<name>A0AC35GQB9_9BILA</name>
<dbReference type="Proteomes" id="UP000887580">
    <property type="component" value="Unplaced"/>
</dbReference>
<organism evidence="1 2">
    <name type="scientific">Panagrolaimus sp. PS1159</name>
    <dbReference type="NCBI Taxonomy" id="55785"/>
    <lineage>
        <taxon>Eukaryota</taxon>
        <taxon>Metazoa</taxon>
        <taxon>Ecdysozoa</taxon>
        <taxon>Nematoda</taxon>
        <taxon>Chromadorea</taxon>
        <taxon>Rhabditida</taxon>
        <taxon>Tylenchina</taxon>
        <taxon>Panagrolaimomorpha</taxon>
        <taxon>Panagrolaimoidea</taxon>
        <taxon>Panagrolaimidae</taxon>
        <taxon>Panagrolaimus</taxon>
    </lineage>
</organism>
<reference evidence="2" key="1">
    <citation type="submission" date="2022-11" db="UniProtKB">
        <authorList>
            <consortium name="WormBaseParasite"/>
        </authorList>
    </citation>
    <scope>IDENTIFICATION</scope>
</reference>
<evidence type="ECO:0000313" key="1">
    <source>
        <dbReference type="Proteomes" id="UP000887580"/>
    </source>
</evidence>